<evidence type="ECO:0000313" key="2">
    <source>
        <dbReference type="EMBL" id="EDM06765.1"/>
    </source>
</evidence>
<name>A6HL60_RAT</name>
<feature type="compositionally biased region" description="Basic residues" evidence="1">
    <location>
        <begin position="68"/>
        <end position="79"/>
    </location>
</feature>
<organism evidence="2 3">
    <name type="scientific">Rattus norvegicus</name>
    <name type="common">Rat</name>
    <dbReference type="NCBI Taxonomy" id="10116"/>
    <lineage>
        <taxon>Eukaryota</taxon>
        <taxon>Metazoa</taxon>
        <taxon>Chordata</taxon>
        <taxon>Craniata</taxon>
        <taxon>Vertebrata</taxon>
        <taxon>Euteleostomi</taxon>
        <taxon>Mammalia</taxon>
        <taxon>Eutheria</taxon>
        <taxon>Euarchontoglires</taxon>
        <taxon>Glires</taxon>
        <taxon>Rodentia</taxon>
        <taxon>Myomorpha</taxon>
        <taxon>Muroidea</taxon>
        <taxon>Muridae</taxon>
        <taxon>Murinae</taxon>
        <taxon>Rattus</taxon>
    </lineage>
</organism>
<feature type="region of interest" description="Disordered" evidence="1">
    <location>
        <begin position="1"/>
        <end position="45"/>
    </location>
</feature>
<evidence type="ECO:0000313" key="3">
    <source>
        <dbReference type="Proteomes" id="UP000234681"/>
    </source>
</evidence>
<dbReference type="AlphaFoldDB" id="A6HL60"/>
<dbReference type="EMBL" id="CH473948">
    <property type="protein sequence ID" value="EDM06765.1"/>
    <property type="molecule type" value="Genomic_DNA"/>
</dbReference>
<accession>A6HL60</accession>
<feature type="region of interest" description="Disordered" evidence="1">
    <location>
        <begin position="64"/>
        <end position="119"/>
    </location>
</feature>
<protein>
    <submittedName>
        <fullName evidence="2">RCG33339</fullName>
    </submittedName>
</protein>
<gene>
    <name evidence="2" type="ORF">rCG_33339</name>
</gene>
<feature type="compositionally biased region" description="Polar residues" evidence="1">
    <location>
        <begin position="16"/>
        <end position="25"/>
    </location>
</feature>
<sequence length="119" mass="13001">MKTHRGCALEHPVATGQHSTGSSKAVYTGEAGGPPMSTQSPRPMISSIGSQIRDLWASRWPRASCQKPKLRKSRPRKPGWRREVTGSAWGRTPVSVECRDKPGDRQGGQKSVEAPRGVR</sequence>
<reference evidence="2 3" key="1">
    <citation type="submission" date="2005-07" db="EMBL/GenBank/DDBJ databases">
        <authorList>
            <person name="Mural R.J."/>
            <person name="Li P.W."/>
            <person name="Adams M.D."/>
            <person name="Amanatides P.G."/>
            <person name="Baden-Tillson H."/>
            <person name="Barnstead M."/>
            <person name="Chin S.H."/>
            <person name="Dew I."/>
            <person name="Evans C.A."/>
            <person name="Ferriera S."/>
            <person name="Flanigan M."/>
            <person name="Fosler C."/>
            <person name="Glodek A."/>
            <person name="Gu Z."/>
            <person name="Holt R.A."/>
            <person name="Jennings D."/>
            <person name="Kraft C.L."/>
            <person name="Lu F."/>
            <person name="Nguyen T."/>
            <person name="Nusskern D.R."/>
            <person name="Pfannkoch C.M."/>
            <person name="Sitter C."/>
            <person name="Sutton G.G."/>
            <person name="Venter J.C."/>
            <person name="Wang Z."/>
            <person name="Woodage T."/>
            <person name="Zheng X.H."/>
            <person name="Zhong F."/>
        </authorList>
    </citation>
    <scope>NUCLEOTIDE SEQUENCE [LARGE SCALE GENOMIC DNA]</scope>
    <source>
        <strain>BN</strain>
        <strain evidence="3">Sprague-Dawley</strain>
    </source>
</reference>
<proteinExistence type="predicted"/>
<dbReference type="Proteomes" id="UP000234681">
    <property type="component" value="Chromosome 10"/>
</dbReference>
<evidence type="ECO:0000256" key="1">
    <source>
        <dbReference type="SAM" id="MobiDB-lite"/>
    </source>
</evidence>